<dbReference type="RefSeq" id="WP_145289347.1">
    <property type="nucleotide sequence ID" value="NZ_CP036291.1"/>
</dbReference>
<feature type="transmembrane region" description="Helical" evidence="2">
    <location>
        <begin position="47"/>
        <end position="72"/>
    </location>
</feature>
<feature type="transmembrane region" description="Helical" evidence="2">
    <location>
        <begin position="78"/>
        <end position="101"/>
    </location>
</feature>
<accession>A0A518DGH9</accession>
<dbReference type="EMBL" id="CP036291">
    <property type="protein sequence ID" value="QDU90578.1"/>
    <property type="molecule type" value="Genomic_DNA"/>
</dbReference>
<dbReference type="OrthoDB" id="291010at2"/>
<dbReference type="Proteomes" id="UP000317429">
    <property type="component" value="Chromosome"/>
</dbReference>
<keyword evidence="4" id="KW-1185">Reference proteome</keyword>
<evidence type="ECO:0000256" key="2">
    <source>
        <dbReference type="SAM" id="Phobius"/>
    </source>
</evidence>
<organism evidence="3 4">
    <name type="scientific">Pirellulimonas nuda</name>
    <dbReference type="NCBI Taxonomy" id="2528009"/>
    <lineage>
        <taxon>Bacteria</taxon>
        <taxon>Pseudomonadati</taxon>
        <taxon>Planctomycetota</taxon>
        <taxon>Planctomycetia</taxon>
        <taxon>Pirellulales</taxon>
        <taxon>Lacipirellulaceae</taxon>
        <taxon>Pirellulimonas</taxon>
    </lineage>
</organism>
<evidence type="ECO:0000313" key="4">
    <source>
        <dbReference type="Proteomes" id="UP000317429"/>
    </source>
</evidence>
<feature type="transmembrane region" description="Helical" evidence="2">
    <location>
        <begin position="177"/>
        <end position="201"/>
    </location>
</feature>
<reference evidence="3 4" key="1">
    <citation type="submission" date="2019-02" db="EMBL/GenBank/DDBJ databases">
        <title>Deep-cultivation of Planctomycetes and their phenomic and genomic characterization uncovers novel biology.</title>
        <authorList>
            <person name="Wiegand S."/>
            <person name="Jogler M."/>
            <person name="Boedeker C."/>
            <person name="Pinto D."/>
            <person name="Vollmers J."/>
            <person name="Rivas-Marin E."/>
            <person name="Kohn T."/>
            <person name="Peeters S.H."/>
            <person name="Heuer A."/>
            <person name="Rast P."/>
            <person name="Oberbeckmann S."/>
            <person name="Bunk B."/>
            <person name="Jeske O."/>
            <person name="Meyerdierks A."/>
            <person name="Storesund J.E."/>
            <person name="Kallscheuer N."/>
            <person name="Luecker S."/>
            <person name="Lage O.M."/>
            <person name="Pohl T."/>
            <person name="Merkel B.J."/>
            <person name="Hornburger P."/>
            <person name="Mueller R.-W."/>
            <person name="Bruemmer F."/>
            <person name="Labrenz M."/>
            <person name="Spormann A.M."/>
            <person name="Op den Camp H."/>
            <person name="Overmann J."/>
            <person name="Amann R."/>
            <person name="Jetten M.S.M."/>
            <person name="Mascher T."/>
            <person name="Medema M.H."/>
            <person name="Devos D.P."/>
            <person name="Kaster A.-K."/>
            <person name="Ovreas L."/>
            <person name="Rohde M."/>
            <person name="Galperin M.Y."/>
            <person name="Jogler C."/>
        </authorList>
    </citation>
    <scope>NUCLEOTIDE SEQUENCE [LARGE SCALE GENOMIC DNA]</scope>
    <source>
        <strain evidence="3 4">Pla175</strain>
    </source>
</reference>
<feature type="region of interest" description="Disordered" evidence="1">
    <location>
        <begin position="1"/>
        <end position="26"/>
    </location>
</feature>
<dbReference type="AlphaFoldDB" id="A0A518DGH9"/>
<dbReference type="KEGG" id="pnd:Pla175_39850"/>
<feature type="transmembrane region" description="Helical" evidence="2">
    <location>
        <begin position="138"/>
        <end position="156"/>
    </location>
</feature>
<keyword evidence="2" id="KW-0812">Transmembrane</keyword>
<proteinExistence type="predicted"/>
<gene>
    <name evidence="3" type="ORF">Pla175_39850</name>
</gene>
<evidence type="ECO:0000313" key="3">
    <source>
        <dbReference type="EMBL" id="QDU90578.1"/>
    </source>
</evidence>
<protein>
    <submittedName>
        <fullName evidence="3">Uncharacterized protein</fullName>
    </submittedName>
</protein>
<feature type="transmembrane region" description="Helical" evidence="2">
    <location>
        <begin position="113"/>
        <end position="132"/>
    </location>
</feature>
<feature type="compositionally biased region" description="Polar residues" evidence="1">
    <location>
        <begin position="1"/>
        <end position="11"/>
    </location>
</feature>
<keyword evidence="2" id="KW-0472">Membrane</keyword>
<keyword evidence="2" id="KW-1133">Transmembrane helix</keyword>
<evidence type="ECO:0000256" key="1">
    <source>
        <dbReference type="SAM" id="MobiDB-lite"/>
    </source>
</evidence>
<name>A0A518DGH9_9BACT</name>
<sequence length="203" mass="21994">MSNPFSSTQHENPYASPLADEGPIRPDFSSGDEEVIRRRYLSHEASVRAIGLLYYIACAFFLVATAGMVLAIAQGETINATGAATLFTILSVLAVVTGTLGWGLRRLKAWSRLGTILFASLNLLLAVTLYRFNPVGMLINIYILWLLGSAKGKFVFSEEYQHARSATPHIKYKTSKIIWALLAILLSLVLVGVAVAIGSAFSG</sequence>